<dbReference type="GO" id="GO:0006355">
    <property type="term" value="P:regulation of DNA-templated transcription"/>
    <property type="evidence" value="ECO:0007669"/>
    <property type="project" value="InterPro"/>
</dbReference>
<dbReference type="RefSeq" id="WP_013609002.1">
    <property type="nucleotide sequence ID" value="NC_015155.1"/>
</dbReference>
<feature type="domain" description="NusB/RsmB/TIM44" evidence="2">
    <location>
        <begin position="49"/>
        <end position="135"/>
    </location>
</feature>
<dbReference type="GO" id="GO:0003723">
    <property type="term" value="F:RNA binding"/>
    <property type="evidence" value="ECO:0007669"/>
    <property type="project" value="UniProtKB-KW"/>
</dbReference>
<dbReference type="InterPro" id="IPR006027">
    <property type="entry name" value="NusB_RsmB_TIM44"/>
</dbReference>
<organism evidence="3 4">
    <name type="scientific">Mycoplasma suis (strain Illinois)</name>
    <dbReference type="NCBI Taxonomy" id="768700"/>
    <lineage>
        <taxon>Bacteria</taxon>
        <taxon>Bacillati</taxon>
        <taxon>Mycoplasmatota</taxon>
        <taxon>Mollicutes</taxon>
        <taxon>Mycoplasmataceae</taxon>
        <taxon>Mycoplasma</taxon>
    </lineage>
</organism>
<dbReference type="Pfam" id="PF01029">
    <property type="entry name" value="NusB"/>
    <property type="match status" value="1"/>
</dbReference>
<evidence type="ECO:0000313" key="4">
    <source>
        <dbReference type="Proteomes" id="UP000007484"/>
    </source>
</evidence>
<reference evidence="3 4" key="1">
    <citation type="journal article" date="2011" name="J. Bacteriol.">
        <title>Complete genome sequences of two hemotropic Mycoplasmas, Mycoplasma haemofelis strain Ohio2 and Mycoplasma suis strain Illinois.</title>
        <authorList>
            <person name="Messick J.B."/>
            <person name="Santos A.P."/>
            <person name="Guimaraes A.M."/>
        </authorList>
    </citation>
    <scope>NUCLEOTIDE SEQUENCE [LARGE SCALE GENOMIC DNA]</scope>
    <source>
        <strain evidence="3 4">Illinois</strain>
    </source>
</reference>
<gene>
    <name evidence="3" type="primary">nusB</name>
    <name evidence="3" type="ordered locus">MSU_0354</name>
</gene>
<accession>F0QQX4</accession>
<proteinExistence type="predicted"/>
<dbReference type="Proteomes" id="UP000007484">
    <property type="component" value="Chromosome"/>
</dbReference>
<keyword evidence="4" id="KW-1185">Reference proteome</keyword>
<name>F0QQX4_MYCSL</name>
<dbReference type="InterPro" id="IPR035926">
    <property type="entry name" value="NusB-like_sf"/>
</dbReference>
<dbReference type="EMBL" id="CP002525">
    <property type="protein sequence ID" value="ADX97894.1"/>
    <property type="molecule type" value="Genomic_DNA"/>
</dbReference>
<dbReference type="KEGG" id="mss:MSU_0354"/>
<dbReference type="AlphaFoldDB" id="F0QQX4"/>
<dbReference type="SUPFAM" id="SSF48013">
    <property type="entry name" value="NusB-like"/>
    <property type="match status" value="1"/>
</dbReference>
<evidence type="ECO:0000313" key="3">
    <source>
        <dbReference type="EMBL" id="ADX97894.1"/>
    </source>
</evidence>
<evidence type="ECO:0000256" key="1">
    <source>
        <dbReference type="ARBA" id="ARBA00022884"/>
    </source>
</evidence>
<protein>
    <submittedName>
        <fullName evidence="3">Transcription antitermination factor NusB</fullName>
    </submittedName>
</protein>
<keyword evidence="1" id="KW-0694">RNA-binding</keyword>
<sequence>MNIESESSNRFTRLQKRIHICEAIYSDLIWSELNESRKIGEVGKNFWSDFEWRIFKKYIKNKDSFIEQINNLLRDDWDVGRLNLSILAILLEAFSEYSVYKTTPAVLIQQSVQIAKDYGEDEYKLVHAVIDNYIKKLQIQEREED</sequence>
<dbReference type="Gene3D" id="1.10.940.10">
    <property type="entry name" value="NusB-like"/>
    <property type="match status" value="1"/>
</dbReference>
<evidence type="ECO:0000259" key="2">
    <source>
        <dbReference type="Pfam" id="PF01029"/>
    </source>
</evidence>
<dbReference type="HOGENOM" id="CLU_087843_3_2_14"/>
<dbReference type="STRING" id="768700.MSU_0354"/>